<keyword evidence="1" id="KW-0812">Transmembrane</keyword>
<dbReference type="Proteomes" id="UP001522816">
    <property type="component" value="Unassembled WGS sequence"/>
</dbReference>
<evidence type="ECO:0000313" key="3">
    <source>
        <dbReference type="Proteomes" id="UP001522816"/>
    </source>
</evidence>
<sequence length="487" mass="56413">MALNKFNESGSAVMTMYPYLNLMPAVLLSFVVKSFVHLVYITFILRNFLSLIVAFVACYRFNKNKWVSFVFSISYVLSTMTLFYSFILMDMGVSSSLIFIPLALFGTFRLITDHKWLELAIGMSALIFCHVITAVMIAALVIVILAINWRSVFNKATLIALGKCVVTTLLVTSVFWIPFVYLYFHNQISMPIVWWQLGGTDVNAFMGFVFNNSVSLIVNIMTVRYITTIAFVGLIVGIVYYRKMARFEKQIFWIAIATLFITSSLFPWNELNNTFIRSTFQFSWRLFLVTQVLLCYIFAVSAIKLCKNKKQILGITCLATFAVISMQVSGQRQVVDHFYHNRYDIHHIIKDDQGLYRDYFPKEALKISKNITKHKATVNKHKHIRVYLLENGKFTFKLSKKTQSIKMPFLMYDGIKYQVKVDGNNAKFHADKNSQLTINNVNKGKHTVKVIVHKSWYDYLSYVLSSLGIVILLYFLIKEYWLKRKDK</sequence>
<keyword evidence="1" id="KW-1133">Transmembrane helix</keyword>
<accession>A0ABT0HYC3</accession>
<feature type="transmembrane region" description="Helical" evidence="1">
    <location>
        <begin position="38"/>
        <end position="59"/>
    </location>
</feature>
<evidence type="ECO:0000256" key="1">
    <source>
        <dbReference type="SAM" id="Phobius"/>
    </source>
</evidence>
<feature type="transmembrane region" description="Helical" evidence="1">
    <location>
        <begin position="12"/>
        <end position="32"/>
    </location>
</feature>
<gene>
    <name evidence="2" type="ORF">LNP10_05275</name>
</gene>
<organism evidence="2 3">
    <name type="scientific">Apilactobacillus nanyangensis</name>
    <dbReference type="NCBI Taxonomy" id="2799579"/>
    <lineage>
        <taxon>Bacteria</taxon>
        <taxon>Bacillati</taxon>
        <taxon>Bacillota</taxon>
        <taxon>Bacilli</taxon>
        <taxon>Lactobacillales</taxon>
        <taxon>Lactobacillaceae</taxon>
        <taxon>Apilactobacillus</taxon>
    </lineage>
</organism>
<feature type="transmembrane region" description="Helical" evidence="1">
    <location>
        <begin position="123"/>
        <end position="147"/>
    </location>
</feature>
<comment type="caution">
    <text evidence="2">The sequence shown here is derived from an EMBL/GenBank/DDBJ whole genome shotgun (WGS) entry which is preliminary data.</text>
</comment>
<protein>
    <submittedName>
        <fullName evidence="2">YfhO family protein</fullName>
    </submittedName>
</protein>
<proteinExistence type="predicted"/>
<feature type="transmembrane region" description="Helical" evidence="1">
    <location>
        <begin position="159"/>
        <end position="184"/>
    </location>
</feature>
<reference evidence="2 3" key="1">
    <citation type="submission" date="2021-11" db="EMBL/GenBank/DDBJ databases">
        <title>Comparative genomics of bee honey and flower isolates.</title>
        <authorList>
            <person name="Bechtner J.D."/>
            <person name="Gallus M.K."/>
            <person name="Ehrmann M."/>
        </authorList>
    </citation>
    <scope>NUCLEOTIDE SEQUENCE [LARGE SCALE GENOMIC DNA]</scope>
    <source>
        <strain evidence="2 3">7</strain>
    </source>
</reference>
<feature type="transmembrane region" description="Helical" evidence="1">
    <location>
        <begin position="93"/>
        <end position="111"/>
    </location>
</feature>
<keyword evidence="1" id="KW-0472">Membrane</keyword>
<dbReference type="EMBL" id="JAJIAR010000010">
    <property type="protein sequence ID" value="MCK8611910.1"/>
    <property type="molecule type" value="Genomic_DNA"/>
</dbReference>
<feature type="transmembrane region" description="Helical" evidence="1">
    <location>
        <begin position="251"/>
        <end position="268"/>
    </location>
</feature>
<feature type="transmembrane region" description="Helical" evidence="1">
    <location>
        <begin position="66"/>
        <end position="87"/>
    </location>
</feature>
<feature type="transmembrane region" description="Helical" evidence="1">
    <location>
        <begin position="216"/>
        <end position="239"/>
    </location>
</feature>
<evidence type="ECO:0000313" key="2">
    <source>
        <dbReference type="EMBL" id="MCK8611910.1"/>
    </source>
</evidence>
<name>A0ABT0HYC3_9LACO</name>
<feature type="transmembrane region" description="Helical" evidence="1">
    <location>
        <begin position="280"/>
        <end position="300"/>
    </location>
</feature>
<feature type="transmembrane region" description="Helical" evidence="1">
    <location>
        <begin position="312"/>
        <end position="330"/>
    </location>
</feature>
<dbReference type="RefSeq" id="WP_248596835.1">
    <property type="nucleotide sequence ID" value="NZ_JAJIAR010000010.1"/>
</dbReference>
<feature type="transmembrane region" description="Helical" evidence="1">
    <location>
        <begin position="459"/>
        <end position="477"/>
    </location>
</feature>
<keyword evidence="3" id="KW-1185">Reference proteome</keyword>